<gene>
    <name evidence="1" type="ORF">Pmgp_01917</name>
</gene>
<dbReference type="AlphaFoldDB" id="A0A4Y7RPX1"/>
<reference evidence="1 2" key="1">
    <citation type="journal article" date="2018" name="Environ. Microbiol.">
        <title>Novel energy conservation strategies and behaviour of Pelotomaculum schinkii driving syntrophic propionate catabolism.</title>
        <authorList>
            <person name="Hidalgo-Ahumada C.A.P."/>
            <person name="Nobu M.K."/>
            <person name="Narihiro T."/>
            <person name="Tamaki H."/>
            <person name="Liu W.T."/>
            <person name="Kamagata Y."/>
            <person name="Stams A.J.M."/>
            <person name="Imachi H."/>
            <person name="Sousa D.Z."/>
        </authorList>
    </citation>
    <scope>NUCLEOTIDE SEQUENCE [LARGE SCALE GENOMIC DNA]</scope>
    <source>
        <strain evidence="1 2">MGP</strain>
    </source>
</reference>
<proteinExistence type="predicted"/>
<dbReference type="EMBL" id="QFFZ01000018">
    <property type="protein sequence ID" value="TEB11045.1"/>
    <property type="molecule type" value="Genomic_DNA"/>
</dbReference>
<name>A0A4Y7RPX1_9FIRM</name>
<comment type="caution">
    <text evidence="1">The sequence shown here is derived from an EMBL/GenBank/DDBJ whole genome shotgun (WGS) entry which is preliminary data.</text>
</comment>
<organism evidence="1 2">
    <name type="scientific">Pelotomaculum propionicicum</name>
    <dbReference type="NCBI Taxonomy" id="258475"/>
    <lineage>
        <taxon>Bacteria</taxon>
        <taxon>Bacillati</taxon>
        <taxon>Bacillota</taxon>
        <taxon>Clostridia</taxon>
        <taxon>Eubacteriales</taxon>
        <taxon>Desulfotomaculaceae</taxon>
        <taxon>Pelotomaculum</taxon>
    </lineage>
</organism>
<protein>
    <submittedName>
        <fullName evidence="1">Uncharacterized protein</fullName>
    </submittedName>
</protein>
<dbReference type="RefSeq" id="WP_134213764.1">
    <property type="nucleotide sequence ID" value="NZ_QFFZ01000018.1"/>
</dbReference>
<sequence>MDNPQLLRIQENLKLLKLNRTGQQLEMLLQEASKNEVSYSDFLDKLPRTTGQPRWYQAGNFGGHTFRHIGLPLRGFPN</sequence>
<evidence type="ECO:0000313" key="1">
    <source>
        <dbReference type="EMBL" id="TEB11045.1"/>
    </source>
</evidence>
<dbReference type="Proteomes" id="UP000297597">
    <property type="component" value="Unassembled WGS sequence"/>
</dbReference>
<keyword evidence="2" id="KW-1185">Reference proteome</keyword>
<evidence type="ECO:0000313" key="2">
    <source>
        <dbReference type="Proteomes" id="UP000297597"/>
    </source>
</evidence>
<accession>A0A4Y7RPX1</accession>